<dbReference type="PROSITE" id="PS00107">
    <property type="entry name" value="PROTEIN_KINASE_ATP"/>
    <property type="match status" value="1"/>
</dbReference>
<dbReference type="InterPro" id="IPR000742">
    <property type="entry name" value="EGF"/>
</dbReference>
<feature type="disulfide bond" evidence="5">
    <location>
        <begin position="737"/>
        <end position="746"/>
    </location>
</feature>
<dbReference type="Pfam" id="PF23106">
    <property type="entry name" value="EGF_Teneurin"/>
    <property type="match status" value="1"/>
</dbReference>
<dbReference type="GO" id="GO:0004714">
    <property type="term" value="F:transmembrane receptor protein tyrosine kinase activity"/>
    <property type="evidence" value="ECO:0007669"/>
    <property type="project" value="UniProtKB-EC"/>
</dbReference>
<dbReference type="InterPro" id="IPR001245">
    <property type="entry name" value="Ser-Thr/Tyr_kinase_cat_dom"/>
</dbReference>
<keyword evidence="8" id="KW-1133">Transmembrane helix</keyword>
<evidence type="ECO:0000259" key="10">
    <source>
        <dbReference type="PROSITE" id="PS50011"/>
    </source>
</evidence>
<feature type="chain" id="PRO_5002800688" evidence="9">
    <location>
        <begin position="23"/>
        <end position="1245"/>
    </location>
</feature>
<feature type="region of interest" description="Disordered" evidence="7">
    <location>
        <begin position="30"/>
        <end position="54"/>
    </location>
</feature>
<gene>
    <name evidence="12" type="primary">MoPTK-c</name>
</gene>
<dbReference type="PANTHER" id="PTHR24416">
    <property type="entry name" value="TYROSINE-PROTEIN KINASE RECEPTOR"/>
    <property type="match status" value="1"/>
</dbReference>
<dbReference type="InterPro" id="IPR017441">
    <property type="entry name" value="Protein_kinase_ATP_BS"/>
</dbReference>
<dbReference type="EMBL" id="AB098167">
    <property type="protein sequence ID" value="BAG55490.1"/>
    <property type="molecule type" value="mRNA"/>
</dbReference>
<evidence type="ECO:0000256" key="7">
    <source>
        <dbReference type="SAM" id="MobiDB-lite"/>
    </source>
</evidence>
<dbReference type="SMART" id="SM00369">
    <property type="entry name" value="LRR_TYP"/>
    <property type="match status" value="4"/>
</dbReference>
<reference evidence="12" key="1">
    <citation type="journal article" date="2008" name="FEBS Lett.">
        <title>Ancient divergence of animal protein tyrosine kinase genes demonstrated by a gene family tree including choanoflagellate genes.</title>
        <authorList>
            <person name="Suga H."/>
            <person name="Sasaki G."/>
            <person name="Kuma K."/>
            <person name="Nishiyori H."/>
            <person name="Hirose N."/>
            <person name="Su Z.H."/>
            <person name="Iwabe N."/>
            <person name="Miyata T."/>
        </authorList>
    </citation>
    <scope>NUCLEOTIDE SEQUENCE</scope>
</reference>
<dbReference type="GO" id="GO:0043235">
    <property type="term" value="C:receptor complex"/>
    <property type="evidence" value="ECO:0007669"/>
    <property type="project" value="TreeGrafter"/>
</dbReference>
<dbReference type="InterPro" id="IPR050122">
    <property type="entry name" value="RTK"/>
</dbReference>
<name>B3XVV5_9EUKA</name>
<dbReference type="Gene3D" id="1.10.510.10">
    <property type="entry name" value="Transferase(Phosphotransferase) domain 1"/>
    <property type="match status" value="1"/>
</dbReference>
<evidence type="ECO:0000256" key="9">
    <source>
        <dbReference type="SAM" id="SignalP"/>
    </source>
</evidence>
<feature type="region of interest" description="Disordered" evidence="7">
    <location>
        <begin position="1189"/>
        <end position="1245"/>
    </location>
</feature>
<protein>
    <submittedName>
        <fullName evidence="12">Receptor-type protein tyrosine kinase</fullName>
    </submittedName>
</protein>
<dbReference type="InterPro" id="IPR001611">
    <property type="entry name" value="Leu-rich_rpt"/>
</dbReference>
<dbReference type="Pfam" id="PF13855">
    <property type="entry name" value="LRR_8"/>
    <property type="match status" value="1"/>
</dbReference>
<keyword evidence="5" id="KW-1015">Disulfide bond</keyword>
<dbReference type="InterPro" id="IPR020635">
    <property type="entry name" value="Tyr_kinase_cat_dom"/>
</dbReference>
<feature type="signal peptide" evidence="9">
    <location>
        <begin position="1"/>
        <end position="22"/>
    </location>
</feature>
<evidence type="ECO:0000256" key="3">
    <source>
        <dbReference type="ARBA" id="ARBA00022737"/>
    </source>
</evidence>
<comment type="catalytic activity">
    <reaction evidence="4">
        <text>L-tyrosyl-[protein] + ATP = O-phospho-L-tyrosyl-[protein] + ADP + H(+)</text>
        <dbReference type="Rhea" id="RHEA:10596"/>
        <dbReference type="Rhea" id="RHEA-COMP:10136"/>
        <dbReference type="Rhea" id="RHEA-COMP:20101"/>
        <dbReference type="ChEBI" id="CHEBI:15378"/>
        <dbReference type="ChEBI" id="CHEBI:30616"/>
        <dbReference type="ChEBI" id="CHEBI:46858"/>
        <dbReference type="ChEBI" id="CHEBI:61978"/>
        <dbReference type="ChEBI" id="CHEBI:456216"/>
        <dbReference type="EC" id="2.7.10.1"/>
    </reaction>
</comment>
<dbReference type="InterPro" id="IPR000719">
    <property type="entry name" value="Prot_kinase_dom"/>
</dbReference>
<dbReference type="SUPFAM" id="SSF56112">
    <property type="entry name" value="Protein kinase-like (PK-like)"/>
    <property type="match status" value="1"/>
</dbReference>
<dbReference type="PANTHER" id="PTHR24416:SF621">
    <property type="entry name" value="TYROSINE KINASE RECEPTOR CAD96CA"/>
    <property type="match status" value="1"/>
</dbReference>
<evidence type="ECO:0000256" key="4">
    <source>
        <dbReference type="ARBA" id="ARBA00051243"/>
    </source>
</evidence>
<feature type="disulfide bond" evidence="5">
    <location>
        <begin position="718"/>
        <end position="735"/>
    </location>
</feature>
<dbReference type="AlphaFoldDB" id="B3XVV5"/>
<comment type="caution">
    <text evidence="5">Lacks conserved residue(s) required for the propagation of feature annotation.</text>
</comment>
<keyword evidence="6" id="KW-0547">Nucleotide-binding</keyword>
<sequence length="1245" mass="132232">MLRAVCALVVLAVSHALAGVAAVETAPSADHMQSSDLHPHNGVRPSGHEPRANVRARTCTAPRCASECGAYGAAGPDDVEGADLLVTECSPCAASATDTIAATLGSDIQTWTIATPSAISAGNDAPSNAIIGIVPPAPRAADECDMSVMSPVASHTAVAVADAHGTLLARAALVWFAAPNDPRRVRSCALVHVPGIGPTRIDAEMPRPPDQVWPQAQPHAVFQRGTVPPARAREAAIPITLIMPTGSSNNGVPAVRHSSAHRLARAADALDGCLVCTCVPAGGSSANINLLTGTYSRNATGIIAVCTGLHLQAMPSFPNTTSFIILDNNNITSLTPADIAPLPNLIGIQIYGNNGVALNITPGTFLGTNFFLLILVGCGLTDLSHGEFDGLTGVRFLQLDDNQLTSLTASMLAPMPGLLVFAVTHNTISHISANAFSTLTELAFVNLGRNNITSLSTGVFTNQGSLLQLFISSNNIAEIEPDVFPSNPLYLSTLVMDGNPSVCKYGMDTKFNQTLLCQCAPGYAGTTSCLPIASLIPYTPPQYVVANIPYEFPVPGPINASCRNTSAICQIVVNATTSRATLTCILISLSGFTVCPLYIIDSQVPWIVTIIATVFDPTPPPFSVSLVHSTGFAFEGNIPDIPITSAYPLNISYFLTPTLAVPGLKFNPTTAAITGKALTPTSGPKVYAVNVRDYFSHEVKFLGNYTLNILTCLPDETCNDNGACVPSANASQSRCACFSGYTGPACAQPDASSSGPSTGLLLAIILPVGLVALAACIIAIVALVRLYRRKRAPINWAALLAAFESEQDGRTARRPREIKRAAIQKIEDLGIGNFGIVMKALLQETTTLPAYLVAAKKSVSQSDQAKLLLKEEAAVMAQFHSPHVLQLIGVVTIGEPMLLVTEYAENGSLLEFLHTHELADLQRIRMFYECALGLGHIHAQGFIHRDVAARNILLGSDFTCKVSDFGHARHVRQIRESETDYYITHQECQLAVRWAAPEAMRDGRFSEFSDVWSLGVVAYEIWTFGELPYKGMTNRLMVVRVLDGFRLPQPPDCTAEMFAVIQQCWQADHHRRPTLASLATTLQRFDTETRRALGPEGITASFANLQVPSGQASARSVNSGGRVRYPQEGSAGMRTDGSAGFEDDANATSLENLNALMASGEMREDSGVQMTPLITSSIYNAAKEKAARDGETAVTAPAPAPHGARENPQASQSVPGSPHYQRLPSRLGPGTPPRKRSSDIQVSEC</sequence>
<proteinExistence type="evidence at transcript level"/>
<dbReference type="SUPFAM" id="SSF57196">
    <property type="entry name" value="EGF/Laminin"/>
    <property type="match status" value="1"/>
</dbReference>
<accession>B3XVV5</accession>
<keyword evidence="8" id="KW-0812">Transmembrane</keyword>
<dbReference type="Pfam" id="PF07714">
    <property type="entry name" value="PK_Tyr_Ser-Thr"/>
    <property type="match status" value="1"/>
</dbReference>
<dbReference type="PRINTS" id="PR00109">
    <property type="entry name" value="TYRKINASE"/>
</dbReference>
<dbReference type="PROSITE" id="PS50011">
    <property type="entry name" value="PROTEIN_KINASE_DOM"/>
    <property type="match status" value="1"/>
</dbReference>
<keyword evidence="5" id="KW-0245">EGF-like domain</keyword>
<dbReference type="GO" id="GO:0005524">
    <property type="term" value="F:ATP binding"/>
    <property type="evidence" value="ECO:0007669"/>
    <property type="project" value="UniProtKB-UniRule"/>
</dbReference>
<keyword evidence="9" id="KW-0732">Signal</keyword>
<keyword evidence="2" id="KW-0433">Leucine-rich repeat</keyword>
<evidence type="ECO:0000259" key="11">
    <source>
        <dbReference type="PROSITE" id="PS50026"/>
    </source>
</evidence>
<feature type="region of interest" description="Disordered" evidence="7">
    <location>
        <begin position="1112"/>
        <end position="1144"/>
    </location>
</feature>
<keyword evidence="8" id="KW-0472">Membrane</keyword>
<keyword evidence="6" id="KW-0067">ATP-binding</keyword>
<dbReference type="PROSITE" id="PS00022">
    <property type="entry name" value="EGF_1"/>
    <property type="match status" value="1"/>
</dbReference>
<feature type="domain" description="Protein kinase" evidence="10">
    <location>
        <begin position="823"/>
        <end position="1085"/>
    </location>
</feature>
<keyword evidence="12" id="KW-0808">Transferase</keyword>
<evidence type="ECO:0000313" key="12">
    <source>
        <dbReference type="EMBL" id="BAG55490.1"/>
    </source>
</evidence>
<evidence type="ECO:0000256" key="1">
    <source>
        <dbReference type="ARBA" id="ARBA00004167"/>
    </source>
</evidence>
<feature type="domain" description="EGF-like" evidence="11">
    <location>
        <begin position="708"/>
        <end position="747"/>
    </location>
</feature>
<keyword evidence="12" id="KW-0675">Receptor</keyword>
<dbReference type="Gene3D" id="3.80.10.10">
    <property type="entry name" value="Ribonuclease Inhibitor"/>
    <property type="match status" value="1"/>
</dbReference>
<dbReference type="PROSITE" id="PS00109">
    <property type="entry name" value="PROTEIN_KINASE_TYR"/>
    <property type="match status" value="1"/>
</dbReference>
<dbReference type="SMART" id="SM00219">
    <property type="entry name" value="TyrKc"/>
    <property type="match status" value="1"/>
</dbReference>
<keyword evidence="12" id="KW-0418">Kinase</keyword>
<feature type="transmembrane region" description="Helical" evidence="8">
    <location>
        <begin position="760"/>
        <end position="784"/>
    </location>
</feature>
<dbReference type="GO" id="GO:0007169">
    <property type="term" value="P:cell surface receptor protein tyrosine kinase signaling pathway"/>
    <property type="evidence" value="ECO:0007669"/>
    <property type="project" value="TreeGrafter"/>
</dbReference>
<dbReference type="GO" id="GO:0005886">
    <property type="term" value="C:plasma membrane"/>
    <property type="evidence" value="ECO:0007669"/>
    <property type="project" value="TreeGrafter"/>
</dbReference>
<evidence type="ECO:0000256" key="8">
    <source>
        <dbReference type="SAM" id="Phobius"/>
    </source>
</evidence>
<evidence type="ECO:0000256" key="5">
    <source>
        <dbReference type="PROSITE-ProRule" id="PRU00076"/>
    </source>
</evidence>
<evidence type="ECO:0000256" key="2">
    <source>
        <dbReference type="ARBA" id="ARBA00022614"/>
    </source>
</evidence>
<dbReference type="InterPro" id="IPR011009">
    <property type="entry name" value="Kinase-like_dom_sf"/>
</dbReference>
<organism evidence="12">
    <name type="scientific">Monosiga ovata</name>
    <dbReference type="NCBI Taxonomy" id="81526"/>
    <lineage>
        <taxon>Eukaryota</taxon>
        <taxon>Choanoflagellata</taxon>
        <taxon>Craspedida</taxon>
        <taxon>Salpingoecidae</taxon>
        <taxon>Monosiga</taxon>
    </lineage>
</organism>
<dbReference type="InterPro" id="IPR032675">
    <property type="entry name" value="LRR_dom_sf"/>
</dbReference>
<comment type="subcellular location">
    <subcellularLocation>
        <location evidence="1">Membrane</location>
        <topology evidence="1">Single-pass membrane protein</topology>
    </subcellularLocation>
</comment>
<feature type="binding site" evidence="6">
    <location>
        <position position="857"/>
    </location>
    <ligand>
        <name>ATP</name>
        <dbReference type="ChEBI" id="CHEBI:30616"/>
    </ligand>
</feature>
<keyword evidence="3" id="KW-0677">Repeat</keyword>
<dbReference type="InterPro" id="IPR008266">
    <property type="entry name" value="Tyr_kinase_AS"/>
</dbReference>
<dbReference type="PROSITE" id="PS50026">
    <property type="entry name" value="EGF_3"/>
    <property type="match status" value="1"/>
</dbReference>
<dbReference type="InterPro" id="IPR003591">
    <property type="entry name" value="Leu-rich_rpt_typical-subtyp"/>
</dbReference>
<dbReference type="PROSITE" id="PS01186">
    <property type="entry name" value="EGF_2"/>
    <property type="match status" value="1"/>
</dbReference>
<dbReference type="CDD" id="cd00192">
    <property type="entry name" value="PTKc"/>
    <property type="match status" value="1"/>
</dbReference>
<dbReference type="SUPFAM" id="SSF52058">
    <property type="entry name" value="L domain-like"/>
    <property type="match status" value="1"/>
</dbReference>
<evidence type="ECO:0000256" key="6">
    <source>
        <dbReference type="PROSITE-ProRule" id="PRU10141"/>
    </source>
</evidence>